<reference evidence="3" key="1">
    <citation type="submission" date="2008-07" db="EMBL/GenBank/DDBJ databases">
        <title>Annotation of Ajellomyces capsulatus strain H88.</title>
        <authorList>
            <person name="Champion M."/>
            <person name="Cuomo C."/>
            <person name="Ma L.-J."/>
            <person name="Henn M.R."/>
            <person name="Sil A."/>
            <person name="Goldman B."/>
            <person name="Young S.K."/>
            <person name="Kodira C.D."/>
            <person name="Zeng Q."/>
            <person name="Koehrsen M."/>
            <person name="Alvarado L."/>
            <person name="Berlin A."/>
            <person name="Borenstein D."/>
            <person name="Chen Z."/>
            <person name="Engels R."/>
            <person name="Freedman E."/>
            <person name="Gellesch M."/>
            <person name="Goldberg J."/>
            <person name="Griggs A."/>
            <person name="Gujja S."/>
            <person name="Heiman D."/>
            <person name="Hepburn T."/>
            <person name="Howarth C."/>
            <person name="Jen D."/>
            <person name="Larson L."/>
            <person name="Lewis B."/>
            <person name="Mehta T."/>
            <person name="Park D."/>
            <person name="Pearson M."/>
            <person name="Roberts A."/>
            <person name="Saif S."/>
            <person name="Shea T."/>
            <person name="Shenoy N."/>
            <person name="Sisk P."/>
            <person name="Stolte C."/>
            <person name="Sykes S."/>
            <person name="Walk T."/>
            <person name="White J."/>
            <person name="Yandava C."/>
            <person name="Klein B."/>
            <person name="McEwen J.G."/>
            <person name="Puccia R."/>
            <person name="Goldman G.H."/>
            <person name="Felipe M.S."/>
            <person name="Nino-Vega G."/>
            <person name="San-Blas G."/>
            <person name="Taylor J."/>
            <person name="Mendoza L."/>
            <person name="Galagan J."/>
            <person name="Nusbaum C."/>
            <person name="Birren B."/>
        </authorList>
    </citation>
    <scope>NUCLEOTIDE SEQUENCE [LARGE SCALE GENOMIC DNA]</scope>
    <source>
        <strain evidence="3">H88</strain>
    </source>
</reference>
<evidence type="ECO:0000256" key="1">
    <source>
        <dbReference type="SAM" id="MobiDB-lite"/>
    </source>
</evidence>
<dbReference type="Proteomes" id="UP000008142">
    <property type="component" value="Unassembled WGS sequence"/>
</dbReference>
<gene>
    <name evidence="2" type="ORF">HCEG_09397</name>
</gene>
<accession>F0UWA5</accession>
<dbReference type="OMA" id="SVTRECP"/>
<evidence type="ECO:0000313" key="2">
    <source>
        <dbReference type="EMBL" id="EGC42615.1"/>
    </source>
</evidence>
<feature type="compositionally biased region" description="Low complexity" evidence="1">
    <location>
        <begin position="47"/>
        <end position="59"/>
    </location>
</feature>
<name>F0UWA5_AJEC8</name>
<dbReference type="HOGENOM" id="CLU_1981000_0_0_1"/>
<dbReference type="EMBL" id="DS990646">
    <property type="protein sequence ID" value="EGC42615.1"/>
    <property type="molecule type" value="Genomic_DNA"/>
</dbReference>
<sequence>MCFEGQAKAPYTLMASRVDAIWYGLLCTAPAATHPPLTLSTKPKLRNNPSPNWPRNNHPFLRTRIPSSVTRECPNRPPIQKPGATIDVDVDVAFPNSPATPAPTSRWTAPRTASPPARHPRRPRER</sequence>
<organism evidence="3">
    <name type="scientific">Ajellomyces capsulatus (strain H88)</name>
    <name type="common">Darling's disease fungus</name>
    <name type="synonym">Histoplasma capsulatum</name>
    <dbReference type="NCBI Taxonomy" id="544711"/>
    <lineage>
        <taxon>Eukaryota</taxon>
        <taxon>Fungi</taxon>
        <taxon>Dikarya</taxon>
        <taxon>Ascomycota</taxon>
        <taxon>Pezizomycotina</taxon>
        <taxon>Eurotiomycetes</taxon>
        <taxon>Eurotiomycetidae</taxon>
        <taxon>Onygenales</taxon>
        <taxon>Ajellomycetaceae</taxon>
        <taxon>Histoplasma</taxon>
    </lineage>
</organism>
<feature type="compositionally biased region" description="Low complexity" evidence="1">
    <location>
        <begin position="106"/>
        <end position="116"/>
    </location>
</feature>
<feature type="region of interest" description="Disordered" evidence="1">
    <location>
        <begin position="90"/>
        <end position="126"/>
    </location>
</feature>
<proteinExistence type="predicted"/>
<dbReference type="AlphaFoldDB" id="F0UWA5"/>
<feature type="region of interest" description="Disordered" evidence="1">
    <location>
        <begin position="34"/>
        <end position="61"/>
    </location>
</feature>
<evidence type="ECO:0000313" key="3">
    <source>
        <dbReference type="Proteomes" id="UP000008142"/>
    </source>
</evidence>
<protein>
    <submittedName>
        <fullName evidence="2">Predicted protein</fullName>
    </submittedName>
</protein>